<dbReference type="HOGENOM" id="CLU_035806_0_0_10"/>
<dbReference type="Proteomes" id="UP000003167">
    <property type="component" value="Unassembled WGS sequence"/>
</dbReference>
<reference evidence="2 3" key="1">
    <citation type="submission" date="2011-12" db="EMBL/GenBank/DDBJ databases">
        <title>The Genome Sequence of Prevotella maculosa OT 289.</title>
        <authorList>
            <consortium name="The Broad Institute Genome Sequencing Platform"/>
            <person name="Earl A."/>
            <person name="Ward D."/>
            <person name="Feldgarden M."/>
            <person name="Gevers D."/>
            <person name="Izard J."/>
            <person name="Blanton J.M."/>
            <person name="Mathney J."/>
            <person name="Tanner A.C."/>
            <person name="Dewhirst F.E."/>
            <person name="Young S.K."/>
            <person name="Zeng Q."/>
            <person name="Gargeya S."/>
            <person name="Fitzgerald M."/>
            <person name="Haas B."/>
            <person name="Abouelleil A."/>
            <person name="Alvarado L."/>
            <person name="Arachchi H.M."/>
            <person name="Berlin A."/>
            <person name="Chapman S.B."/>
            <person name="Gearin G."/>
            <person name="Goldberg J."/>
            <person name="Griggs A."/>
            <person name="Gujja S."/>
            <person name="Hansen M."/>
            <person name="Heiman D."/>
            <person name="Howarth C."/>
            <person name="Larimer J."/>
            <person name="Lui A."/>
            <person name="MacDonald P.J.P."/>
            <person name="McCowen C."/>
            <person name="Montmayeur A."/>
            <person name="Murphy C."/>
            <person name="Neiman D."/>
            <person name="Pearson M."/>
            <person name="Priest M."/>
            <person name="Roberts A."/>
            <person name="Saif S."/>
            <person name="Shea T."/>
            <person name="Sisk P."/>
            <person name="Stolte C."/>
            <person name="Sykes S."/>
            <person name="Wortman J."/>
            <person name="Nusbaum C."/>
            <person name="Birren B."/>
        </authorList>
    </citation>
    <scope>NUCLEOTIDE SEQUENCE [LARGE SCALE GENOMIC DNA]</scope>
    <source>
        <strain evidence="2 3">OT 289</strain>
    </source>
</reference>
<organism evidence="2 3">
    <name type="scientific">Segatella maculosa OT 289</name>
    <dbReference type="NCBI Taxonomy" id="999422"/>
    <lineage>
        <taxon>Bacteria</taxon>
        <taxon>Pseudomonadati</taxon>
        <taxon>Bacteroidota</taxon>
        <taxon>Bacteroidia</taxon>
        <taxon>Bacteroidales</taxon>
        <taxon>Prevotellaceae</taxon>
        <taxon>Segatella</taxon>
    </lineage>
</organism>
<gene>
    <name evidence="2" type="ORF">HMPREF9944_00140</name>
</gene>
<sequence>MNMKKWIKASMLLMVAILFAACANEDIAQDKKKENGTEAPKGSVVFATNDTKISAKRRFIDEDEFAGAKTRTNIKHTPDKGADAYWTSDDFIWVKKQDGTWVKSTGTTLHDGGASAEFTLPGNKTDYANGCEVRYTGIGQAYYHNSPSYSTIGIPDNQSRTAANDFSHAGEWGDCGSGKAYNTGNPDKFNFSLSHKPAYLCFLPRCTNGALAPNIRLKSIKINAEIQYTTTGFFANYSDFDGEDIRNTDGTPFGGNIITVTLPDFPLYTTANQEANATYLVVRPGKYDFSIEYTIKDPTTNVEMAFSQMLTNVTLNKGEINDITVDFSQKYYMWDARQDYWYGHLLADGTPDGNTPQSKTADPERWCNDYYPGPGIRIDATQNELFKTLPNANELCWYVMKGDPHRGTGVYADNGHLVTGSGLWLRKKSAIVNYLINTEHYPATLTWDELKEGYRTSATATPKDARVTLMNPINHNLISGNPAQLDDYFFLPVTGIYIGGMLLDPTTYGGYWSSSGNPQYGPNAYTLEFTTSYVLVGDGTRTRGSMARPFE</sequence>
<dbReference type="PROSITE" id="PS51257">
    <property type="entry name" value="PROKAR_LIPOPROTEIN"/>
    <property type="match status" value="1"/>
</dbReference>
<accession>H1HIZ6</accession>
<evidence type="ECO:0000256" key="1">
    <source>
        <dbReference type="SAM" id="SignalP"/>
    </source>
</evidence>
<feature type="chain" id="PRO_5003550405" description="Fimbrillin family protein" evidence="1">
    <location>
        <begin position="24"/>
        <end position="551"/>
    </location>
</feature>
<dbReference type="AlphaFoldDB" id="H1HIZ6"/>
<evidence type="ECO:0008006" key="4">
    <source>
        <dbReference type="Google" id="ProtNLM"/>
    </source>
</evidence>
<feature type="signal peptide" evidence="1">
    <location>
        <begin position="1"/>
        <end position="23"/>
    </location>
</feature>
<evidence type="ECO:0000313" key="2">
    <source>
        <dbReference type="EMBL" id="EHO74389.1"/>
    </source>
</evidence>
<keyword evidence="1" id="KW-0732">Signal</keyword>
<proteinExistence type="predicted"/>
<comment type="caution">
    <text evidence="2">The sequence shown here is derived from an EMBL/GenBank/DDBJ whole genome shotgun (WGS) entry which is preliminary data.</text>
</comment>
<dbReference type="PATRIC" id="fig|999422.3.peg.130"/>
<protein>
    <recommendedName>
        <fullName evidence="4">Fimbrillin family protein</fullName>
    </recommendedName>
</protein>
<dbReference type="STRING" id="999422.HMPREF9944_00140"/>
<evidence type="ECO:0000313" key="3">
    <source>
        <dbReference type="Proteomes" id="UP000003167"/>
    </source>
</evidence>
<keyword evidence="3" id="KW-1185">Reference proteome</keyword>
<name>H1HIZ6_9BACT</name>
<dbReference type="EMBL" id="AGEK01000010">
    <property type="protein sequence ID" value="EHO74389.1"/>
    <property type="molecule type" value="Genomic_DNA"/>
</dbReference>